<reference evidence="11" key="1">
    <citation type="journal article" date="2019" name="Int. J. Syst. Evol. Microbiol.">
        <title>The Global Catalogue of Microorganisms (GCM) 10K type strain sequencing project: providing services to taxonomists for standard genome sequencing and annotation.</title>
        <authorList>
            <consortium name="The Broad Institute Genomics Platform"/>
            <consortium name="The Broad Institute Genome Sequencing Center for Infectious Disease"/>
            <person name="Wu L."/>
            <person name="Ma J."/>
        </authorList>
    </citation>
    <scope>NUCLEOTIDE SEQUENCE [LARGE SCALE GENOMIC DNA]</scope>
    <source>
        <strain evidence="11">ZS-35-S2</strain>
    </source>
</reference>
<comment type="catalytic activity">
    <reaction evidence="8 9">
        <text>D-gluconate + ATP = 6-phospho-D-gluconate + ADP + H(+)</text>
        <dbReference type="Rhea" id="RHEA:19433"/>
        <dbReference type="ChEBI" id="CHEBI:15378"/>
        <dbReference type="ChEBI" id="CHEBI:18391"/>
        <dbReference type="ChEBI" id="CHEBI:30616"/>
        <dbReference type="ChEBI" id="CHEBI:58759"/>
        <dbReference type="ChEBI" id="CHEBI:456216"/>
        <dbReference type="EC" id="2.7.1.12"/>
    </reaction>
</comment>
<name>A0ABW5CPP3_9HYPH</name>
<keyword evidence="7 9" id="KW-0067">ATP-binding</keyword>
<keyword evidence="11" id="KW-1185">Reference proteome</keyword>
<evidence type="ECO:0000256" key="7">
    <source>
        <dbReference type="ARBA" id="ARBA00022840"/>
    </source>
</evidence>
<organism evidence="10 11">
    <name type="scientific">Aureimonas populi</name>
    <dbReference type="NCBI Taxonomy" id="1701758"/>
    <lineage>
        <taxon>Bacteria</taxon>
        <taxon>Pseudomonadati</taxon>
        <taxon>Pseudomonadota</taxon>
        <taxon>Alphaproteobacteria</taxon>
        <taxon>Hyphomicrobiales</taxon>
        <taxon>Aurantimonadaceae</taxon>
        <taxon>Aureimonas</taxon>
    </lineage>
</organism>
<keyword evidence="4 9" id="KW-0808">Transferase</keyword>
<dbReference type="RefSeq" id="WP_245195647.1">
    <property type="nucleotide sequence ID" value="NZ_CP072611.1"/>
</dbReference>
<dbReference type="Pfam" id="PF13671">
    <property type="entry name" value="AAA_33"/>
    <property type="match status" value="1"/>
</dbReference>
<evidence type="ECO:0000313" key="11">
    <source>
        <dbReference type="Proteomes" id="UP001597371"/>
    </source>
</evidence>
<sequence length="178" mass="19644">MSTSPQTGEKPVSIIVMGPSSIGKTTTARLIADKLDWIFAEGDEFHPPENIDKMSNGIPLNDEDRAPWLEKIRDWISEKAGEGQDTVLTCSALKRRYRDVLRGAGARVRFVELVAEETLVAERMSRRKGHYMPASLLSSQFAALEMLDEDEDGVKVTVDASPEEVVDRALTELGIKAG</sequence>
<accession>A0ABW5CPP3</accession>
<dbReference type="PANTHER" id="PTHR43442">
    <property type="entry name" value="GLUCONOKINASE-RELATED"/>
    <property type="match status" value="1"/>
</dbReference>
<evidence type="ECO:0000256" key="6">
    <source>
        <dbReference type="ARBA" id="ARBA00022777"/>
    </source>
</evidence>
<evidence type="ECO:0000256" key="5">
    <source>
        <dbReference type="ARBA" id="ARBA00022741"/>
    </source>
</evidence>
<evidence type="ECO:0000256" key="4">
    <source>
        <dbReference type="ARBA" id="ARBA00022679"/>
    </source>
</evidence>
<evidence type="ECO:0000256" key="3">
    <source>
        <dbReference type="ARBA" id="ARBA00012054"/>
    </source>
</evidence>
<evidence type="ECO:0000256" key="9">
    <source>
        <dbReference type="RuleBase" id="RU363066"/>
    </source>
</evidence>
<dbReference type="EC" id="2.7.1.12" evidence="3 9"/>
<dbReference type="InterPro" id="IPR006001">
    <property type="entry name" value="Therm_gnt_kin"/>
</dbReference>
<evidence type="ECO:0000256" key="1">
    <source>
        <dbReference type="ARBA" id="ARBA00004761"/>
    </source>
</evidence>
<comment type="pathway">
    <text evidence="1">Carbohydrate acid metabolism.</text>
</comment>
<dbReference type="NCBIfam" id="TIGR01313">
    <property type="entry name" value="therm_gnt_kin"/>
    <property type="match status" value="1"/>
</dbReference>
<comment type="similarity">
    <text evidence="2 9">Belongs to the gluconokinase GntK/GntV family.</text>
</comment>
<gene>
    <name evidence="10" type="ORF">ACFSKQ_17150</name>
</gene>
<dbReference type="PANTHER" id="PTHR43442:SF3">
    <property type="entry name" value="GLUCONOKINASE-RELATED"/>
    <property type="match status" value="1"/>
</dbReference>
<dbReference type="InterPro" id="IPR027417">
    <property type="entry name" value="P-loop_NTPase"/>
</dbReference>
<keyword evidence="6 9" id="KW-0418">Kinase</keyword>
<comment type="caution">
    <text evidence="10">The sequence shown here is derived from an EMBL/GenBank/DDBJ whole genome shotgun (WGS) entry which is preliminary data.</text>
</comment>
<dbReference type="SUPFAM" id="SSF52540">
    <property type="entry name" value="P-loop containing nucleoside triphosphate hydrolases"/>
    <property type="match status" value="1"/>
</dbReference>
<evidence type="ECO:0000256" key="8">
    <source>
        <dbReference type="ARBA" id="ARBA00048090"/>
    </source>
</evidence>
<protein>
    <recommendedName>
        <fullName evidence="3 9">Gluconokinase</fullName>
        <ecNumber evidence="3 9">2.7.1.12</ecNumber>
    </recommendedName>
</protein>
<dbReference type="EMBL" id="JBHUIJ010000027">
    <property type="protein sequence ID" value="MFD2239179.1"/>
    <property type="molecule type" value="Genomic_DNA"/>
</dbReference>
<evidence type="ECO:0000256" key="2">
    <source>
        <dbReference type="ARBA" id="ARBA00008420"/>
    </source>
</evidence>
<dbReference type="Proteomes" id="UP001597371">
    <property type="component" value="Unassembled WGS sequence"/>
</dbReference>
<proteinExistence type="inferred from homology"/>
<evidence type="ECO:0000313" key="10">
    <source>
        <dbReference type="EMBL" id="MFD2239179.1"/>
    </source>
</evidence>
<dbReference type="CDD" id="cd02021">
    <property type="entry name" value="GntK"/>
    <property type="match status" value="1"/>
</dbReference>
<dbReference type="Gene3D" id="3.40.50.300">
    <property type="entry name" value="P-loop containing nucleotide triphosphate hydrolases"/>
    <property type="match status" value="1"/>
</dbReference>
<keyword evidence="5 9" id="KW-0547">Nucleotide-binding</keyword>